<sequence>MAWHSPRTSTPAQYYSAYIASTCSMSWEEIDIAAKLEDERKERQVELAAMHELFQQVGGPDIMTTVRAVENLNSTVSSLSAAVSSLQSGTGNGIETPVASPLSANNVILHRIDDLSTATSCLSSAISDIGGGLDAAIQGHSDLRTSTTLLQQPASTYVKPSDGTSTQGIPLAPVVFPSTSTPSIITGAPSMAAPIALTTTAPTAPTMAGPVAPNTAVPNAPAAPSAVTSAVPTPAVPPAPSTLGPVRTSGV</sequence>
<dbReference type="Proteomes" id="UP000053593">
    <property type="component" value="Unassembled WGS sequence"/>
</dbReference>
<dbReference type="HOGENOM" id="CLU_1107243_0_0_1"/>
<feature type="region of interest" description="Disordered" evidence="1">
    <location>
        <begin position="220"/>
        <end position="251"/>
    </location>
</feature>
<organism evidence="2 3">
    <name type="scientific">Collybiopsis luxurians FD-317 M1</name>
    <dbReference type="NCBI Taxonomy" id="944289"/>
    <lineage>
        <taxon>Eukaryota</taxon>
        <taxon>Fungi</taxon>
        <taxon>Dikarya</taxon>
        <taxon>Basidiomycota</taxon>
        <taxon>Agaricomycotina</taxon>
        <taxon>Agaricomycetes</taxon>
        <taxon>Agaricomycetidae</taxon>
        <taxon>Agaricales</taxon>
        <taxon>Marasmiineae</taxon>
        <taxon>Omphalotaceae</taxon>
        <taxon>Collybiopsis</taxon>
        <taxon>Collybiopsis luxurians</taxon>
    </lineage>
</organism>
<evidence type="ECO:0000313" key="2">
    <source>
        <dbReference type="EMBL" id="KIK51806.1"/>
    </source>
</evidence>
<gene>
    <name evidence="2" type="ORF">GYMLUDRAFT_251729</name>
</gene>
<proteinExistence type="predicted"/>
<keyword evidence="3" id="KW-1185">Reference proteome</keyword>
<evidence type="ECO:0000313" key="3">
    <source>
        <dbReference type="Proteomes" id="UP000053593"/>
    </source>
</evidence>
<protein>
    <submittedName>
        <fullName evidence="2">Unplaced genomic scaffold GYMLUscaffold_106, whole genome shotgun sequence</fullName>
    </submittedName>
</protein>
<accession>A0A0D0BBQ8</accession>
<dbReference type="AlphaFoldDB" id="A0A0D0BBQ8"/>
<reference evidence="2 3" key="1">
    <citation type="submission" date="2014-04" db="EMBL/GenBank/DDBJ databases">
        <title>Evolutionary Origins and Diversification of the Mycorrhizal Mutualists.</title>
        <authorList>
            <consortium name="DOE Joint Genome Institute"/>
            <consortium name="Mycorrhizal Genomics Consortium"/>
            <person name="Kohler A."/>
            <person name="Kuo A."/>
            <person name="Nagy L.G."/>
            <person name="Floudas D."/>
            <person name="Copeland A."/>
            <person name="Barry K.W."/>
            <person name="Cichocki N."/>
            <person name="Veneault-Fourrey C."/>
            <person name="LaButti K."/>
            <person name="Lindquist E.A."/>
            <person name="Lipzen A."/>
            <person name="Lundell T."/>
            <person name="Morin E."/>
            <person name="Murat C."/>
            <person name="Riley R."/>
            <person name="Ohm R."/>
            <person name="Sun H."/>
            <person name="Tunlid A."/>
            <person name="Henrissat B."/>
            <person name="Grigoriev I.V."/>
            <person name="Hibbett D.S."/>
            <person name="Martin F."/>
        </authorList>
    </citation>
    <scope>NUCLEOTIDE SEQUENCE [LARGE SCALE GENOMIC DNA]</scope>
    <source>
        <strain evidence="2 3">FD-317 M1</strain>
    </source>
</reference>
<name>A0A0D0BBQ8_9AGAR</name>
<evidence type="ECO:0000256" key="1">
    <source>
        <dbReference type="SAM" id="MobiDB-lite"/>
    </source>
</evidence>
<feature type="compositionally biased region" description="Low complexity" evidence="1">
    <location>
        <begin position="220"/>
        <end position="233"/>
    </location>
</feature>
<dbReference type="EMBL" id="KN834854">
    <property type="protein sequence ID" value="KIK51806.1"/>
    <property type="molecule type" value="Genomic_DNA"/>
</dbReference>